<evidence type="ECO:0000256" key="4">
    <source>
        <dbReference type="SAM" id="Phobius"/>
    </source>
</evidence>
<sequence>MTIKDQLPKDTILYDTYPILTGITSGDPTPVKHLNIYKADQFNENGAPKHFTFVTSQFTDRISVTDNSLSVHLGKVTSDDAYIITYGLNVAKEITPSDFGTRYNNAEMQNAGVTINKSKVPVILNPKENDASILEKTVNKSQIATNVTSLQYTLKIDSISGKVPAGTVITDPLPENTTFEKMITTDKNYFSDPTYDSVKNQITFTVLKDIEKNQSVEISFSVLYDNQKAKIGDSVQNKASFNPSGTAIYSSTATTFVVGSASLVKTDKETGQFLPGAIFKVVDGNGNIIEENLTTNKNGIVQTGVLPSGSYSFIETQAPQGYELDPTPIPFTVTEDQTEPVKVSSVNQQITGSVTLTKIDKETKAVLPGAEFELQTSDGQVLQTNLVTNSSGVLTVSGLKVGDYQLVETRPPIGYELDSTPVNFSIDNDKNKDVHVTKTNQLIKGSIILTKVDKDNGKALSGAVFELQDAQGNVLQTGLTTNNLGKLEIKDLAPGDYQFVETKAPEGYELDKTPVKFTIVVGQKEAVKVEKPNILAATNLKISKIDSNTKNPLSGSEFEIYSESDINNPLKFITTGSSAQYEVNTMGESTLRANGVDSSFTINRLEYGDYILKETKSPSGYKLGKDIYIHLDKFNSYYKIGSDGKKIDLNKDTNLNLYNINVENEKGIALPETGGNGFIAQRNIAIGIIGINFILMINFLINKKRRVN</sequence>
<protein>
    <submittedName>
        <fullName evidence="6">Cna protein B-type domain</fullName>
    </submittedName>
</protein>
<name>B1V7H2_CLOPF</name>
<feature type="domain" description="SpaA-like prealbumin fold" evidence="5">
    <location>
        <begin position="352"/>
        <end position="438"/>
    </location>
</feature>
<dbReference type="InterPro" id="IPR041033">
    <property type="entry name" value="SpaA_PFL_dom_1"/>
</dbReference>
<dbReference type="AlphaFoldDB" id="B1V7H2"/>
<evidence type="ECO:0000256" key="1">
    <source>
        <dbReference type="ARBA" id="ARBA00007257"/>
    </source>
</evidence>
<feature type="domain" description="SpaA-like prealbumin fold" evidence="5">
    <location>
        <begin position="445"/>
        <end position="529"/>
    </location>
</feature>
<keyword evidence="4" id="KW-0472">Membrane</keyword>
<evidence type="ECO:0000313" key="6">
    <source>
        <dbReference type="EMBL" id="EDT70241.1"/>
    </source>
</evidence>
<gene>
    <name evidence="6" type="ORF">CJD_A0426</name>
</gene>
<evidence type="ECO:0000259" key="5">
    <source>
        <dbReference type="Pfam" id="PF17802"/>
    </source>
</evidence>
<dbReference type="EMBL" id="ABOO01000062">
    <property type="protein sequence ID" value="EDT70241.1"/>
    <property type="molecule type" value="Genomic_DNA"/>
</dbReference>
<keyword evidence="4" id="KW-0812">Transmembrane</keyword>
<accession>B1V7H2</accession>
<dbReference type="SUPFAM" id="SSF49478">
    <property type="entry name" value="Cna protein B-type domain"/>
    <property type="match status" value="3"/>
</dbReference>
<evidence type="ECO:0000256" key="2">
    <source>
        <dbReference type="ARBA" id="ARBA00022525"/>
    </source>
</evidence>
<comment type="caution">
    <text evidence="6">The sequence shown here is derived from an EMBL/GenBank/DDBJ whole genome shotgun (WGS) entry which is preliminary data.</text>
</comment>
<dbReference type="Gene3D" id="2.60.40.10">
    <property type="entry name" value="Immunoglobulins"/>
    <property type="match status" value="4"/>
</dbReference>
<evidence type="ECO:0000313" key="7">
    <source>
        <dbReference type="Proteomes" id="UP000003188"/>
    </source>
</evidence>
<dbReference type="PANTHER" id="PTHR36108:SF13">
    <property type="entry name" value="COLOSSIN-B-RELATED"/>
    <property type="match status" value="1"/>
</dbReference>
<feature type="domain" description="SpaA-like prealbumin fold" evidence="5">
    <location>
        <begin position="260"/>
        <end position="343"/>
    </location>
</feature>
<keyword evidence="3" id="KW-0732">Signal</keyword>
<feature type="domain" description="SpaA-like prealbumin fold" evidence="5">
    <location>
        <begin position="539"/>
        <end position="635"/>
    </location>
</feature>
<feature type="transmembrane region" description="Helical" evidence="4">
    <location>
        <begin position="684"/>
        <end position="701"/>
    </location>
</feature>
<dbReference type="InterPro" id="IPR013783">
    <property type="entry name" value="Ig-like_fold"/>
</dbReference>
<dbReference type="Proteomes" id="UP000003188">
    <property type="component" value="Unassembled WGS sequence"/>
</dbReference>
<dbReference type="Pfam" id="PF17802">
    <property type="entry name" value="SpaA"/>
    <property type="match status" value="4"/>
</dbReference>
<comment type="similarity">
    <text evidence="1">Belongs to the serine-aspartate repeat-containing protein (SDr) family.</text>
</comment>
<dbReference type="PANTHER" id="PTHR36108">
    <property type="entry name" value="COLOSSIN-B-RELATED"/>
    <property type="match status" value="1"/>
</dbReference>
<reference evidence="6 7" key="1">
    <citation type="submission" date="2008-03" db="EMBL/GenBank/DDBJ databases">
        <authorList>
            <person name="Paulsen I."/>
            <person name="Sebastian Y."/>
        </authorList>
    </citation>
    <scope>NUCLEOTIDE SEQUENCE [LARGE SCALE GENOMIC DNA]</scope>
    <source>
        <strain evidence="7">D str. JGS1721</strain>
    </source>
</reference>
<organism evidence="6 7">
    <name type="scientific">Clostridium perfringens D str. JGS1721</name>
    <dbReference type="NCBI Taxonomy" id="488537"/>
    <lineage>
        <taxon>Bacteria</taxon>
        <taxon>Bacillati</taxon>
        <taxon>Bacillota</taxon>
        <taxon>Clostridia</taxon>
        <taxon>Eubacteriales</taxon>
        <taxon>Clostridiaceae</taxon>
        <taxon>Clostridium</taxon>
    </lineage>
</organism>
<evidence type="ECO:0000256" key="3">
    <source>
        <dbReference type="ARBA" id="ARBA00022729"/>
    </source>
</evidence>
<keyword evidence="2" id="KW-0964">Secreted</keyword>
<proteinExistence type="inferred from homology"/>
<keyword evidence="4" id="KW-1133">Transmembrane helix</keyword>